<gene>
    <name evidence="2" type="primary">LOC108923304</name>
</gene>
<feature type="region of interest" description="Disordered" evidence="1">
    <location>
        <begin position="572"/>
        <end position="598"/>
    </location>
</feature>
<dbReference type="GeneTree" id="ENSGT00940000171744"/>
<reference evidence="2 3" key="1">
    <citation type="submission" date="2019-04" db="EMBL/GenBank/DDBJ databases">
        <authorList>
            <consortium name="Wellcome Sanger Institute Data Sharing"/>
        </authorList>
    </citation>
    <scope>NUCLEOTIDE SEQUENCE [LARGE SCALE GENOMIC DNA]</scope>
</reference>
<feature type="region of interest" description="Disordered" evidence="1">
    <location>
        <begin position="293"/>
        <end position="319"/>
    </location>
</feature>
<reference evidence="2" key="3">
    <citation type="submission" date="2025-09" db="UniProtKB">
        <authorList>
            <consortium name="Ensembl"/>
        </authorList>
    </citation>
    <scope>IDENTIFICATION</scope>
</reference>
<proteinExistence type="predicted"/>
<feature type="region of interest" description="Disordered" evidence="1">
    <location>
        <begin position="659"/>
        <end position="719"/>
    </location>
</feature>
<sequence>MHALHATRGQARTSNMRGARGHVRIPDVSNLSHSMGSGQPPVSHSRPFFYVQPPSHPYFMCQWQMNSPFGHYGLPVSGMPFGRPYLSPCPYMHYPGYIVPHAPIQPIDYRRMFAPHLLPTISYDVRFGQYCNQQAHVQRETATSEVQTEPSNLVNELLASLGRVQTCMSSTGVEKELESAVVSQTSGGSACSEEVGDCEGSNRELEPLPQRHWPTRELSSKCRPSSRTIQFETSTVFKTGSSQSHLGDLVQPESWPVGPDEEPPIDSSSVHEETVVADAELPQQSCLPERVWFSGMQGDSPGSATPITDGSKAHPDHQTQELEQCNITFRQGVSPSQTNSPGPPPPNSSTSLAVDSVAPDSQRVSKSSQLHPGDRKDLLEKPVFDVENLPYRILQLPCDKMTAAGQLQKGSPLWCVDSAFLPPSSYLSSLGNALYYSYYPQASQERQSVLSPSLEELSSRDELFSTDLEDIDLISGHVYAGGGRWVTSTTRDPLCSEGDGLCSSSQEACCKYQEKMCSVCSSHSSKMAWRRPTHGLGSCDCAEGESDAETEEAGEMLQSVCKHCKTVVGKHKVQRPQQLQGQQSSKQKTKPGTENLTNQEEWEQSILREHQCCKKHRQISKASRSRDLELKHVKSRPCVDKQLCDNHISDQEHWESCSVKPRSRGCKVHPSQGQEKSTRRRVPSKTLKHQRHKRKDLNDETEPPGQKGKGSTKSYKKLI</sequence>
<evidence type="ECO:0000313" key="3">
    <source>
        <dbReference type="Proteomes" id="UP000694397"/>
    </source>
</evidence>
<feature type="compositionally biased region" description="Basic residues" evidence="1">
    <location>
        <begin position="678"/>
        <end position="695"/>
    </location>
</feature>
<dbReference type="PANTHER" id="PTHR38654">
    <property type="entry name" value="BUCKY BALL-RELATED"/>
    <property type="match status" value="1"/>
</dbReference>
<dbReference type="OrthoDB" id="8946276at2759"/>
<evidence type="ECO:0000256" key="1">
    <source>
        <dbReference type="SAM" id="MobiDB-lite"/>
    </source>
</evidence>
<feature type="region of interest" description="Disordered" evidence="1">
    <location>
        <begin position="240"/>
        <end position="274"/>
    </location>
</feature>
<dbReference type="Proteomes" id="UP000694397">
    <property type="component" value="Chromosome 17"/>
</dbReference>
<dbReference type="PANTHER" id="PTHR38654:SF1">
    <property type="entry name" value="BUCKY BALL"/>
    <property type="match status" value="1"/>
</dbReference>
<dbReference type="KEGG" id="sfm:108923304"/>
<keyword evidence="3" id="KW-1185">Reference proteome</keyword>
<feature type="region of interest" description="Disordered" evidence="1">
    <location>
        <begin position="188"/>
        <end position="207"/>
    </location>
</feature>
<protein>
    <submittedName>
        <fullName evidence="2">Bucky ball</fullName>
    </submittedName>
</protein>
<dbReference type="InterPro" id="IPR053309">
    <property type="entry name" value="Balbiani_Body_Formation"/>
</dbReference>
<name>A0A8C9RTW0_SCLFO</name>
<feature type="region of interest" description="Disordered" evidence="1">
    <location>
        <begin position="332"/>
        <end position="376"/>
    </location>
</feature>
<evidence type="ECO:0000313" key="2">
    <source>
        <dbReference type="Ensembl" id="ENSSFOP00015022510.1"/>
    </source>
</evidence>
<dbReference type="RefSeq" id="XP_018589481.1">
    <property type="nucleotide sequence ID" value="XM_018733965.1"/>
</dbReference>
<feature type="compositionally biased region" description="Low complexity" evidence="1">
    <location>
        <begin position="575"/>
        <end position="593"/>
    </location>
</feature>
<accession>A0A8C9RTW0</accession>
<organism evidence="2 3">
    <name type="scientific">Scleropages formosus</name>
    <name type="common">Asian bonytongue</name>
    <name type="synonym">Osteoglossum formosum</name>
    <dbReference type="NCBI Taxonomy" id="113540"/>
    <lineage>
        <taxon>Eukaryota</taxon>
        <taxon>Metazoa</taxon>
        <taxon>Chordata</taxon>
        <taxon>Craniata</taxon>
        <taxon>Vertebrata</taxon>
        <taxon>Euteleostomi</taxon>
        <taxon>Actinopterygii</taxon>
        <taxon>Neopterygii</taxon>
        <taxon>Teleostei</taxon>
        <taxon>Osteoglossocephala</taxon>
        <taxon>Osteoglossomorpha</taxon>
        <taxon>Osteoglossiformes</taxon>
        <taxon>Osteoglossidae</taxon>
        <taxon>Scleropages</taxon>
    </lineage>
</organism>
<dbReference type="AlphaFoldDB" id="A0A8C9RTW0"/>
<dbReference type="RefSeq" id="XP_018589483.1">
    <property type="nucleotide sequence ID" value="XM_018733967.1"/>
</dbReference>
<dbReference type="GeneID" id="108923304"/>
<dbReference type="Ensembl" id="ENSSFOT00015022759.2">
    <property type="protein sequence ID" value="ENSSFOP00015022510.1"/>
    <property type="gene ID" value="ENSSFOG00015014484.2"/>
</dbReference>
<reference evidence="2" key="2">
    <citation type="submission" date="2025-08" db="UniProtKB">
        <authorList>
            <consortium name="Ensembl"/>
        </authorList>
    </citation>
    <scope>IDENTIFICATION</scope>
</reference>